<keyword evidence="5" id="KW-1185">Reference proteome</keyword>
<evidence type="ECO:0000256" key="2">
    <source>
        <dbReference type="ARBA" id="ARBA00022801"/>
    </source>
</evidence>
<dbReference type="PANTHER" id="PTHR43037:SF5">
    <property type="entry name" value="FERULOYL ESTERASE"/>
    <property type="match status" value="1"/>
</dbReference>
<organism evidence="4 5">
    <name type="scientific">Alienimonas chondri</name>
    <dbReference type="NCBI Taxonomy" id="2681879"/>
    <lineage>
        <taxon>Bacteria</taxon>
        <taxon>Pseudomonadati</taxon>
        <taxon>Planctomycetota</taxon>
        <taxon>Planctomycetia</taxon>
        <taxon>Planctomycetales</taxon>
        <taxon>Planctomycetaceae</taxon>
        <taxon>Alienimonas</taxon>
    </lineage>
</organism>
<sequence>MPRPAVAALLLSGLLALAGIARAGSVTTKDGTVHVGSIMPVRGLTDEQMLPPAGADPEMPNAYRPLELIDTLTRRTFVGLKNIAETDPAEDLRSGRVEFILDDREPEPVKELLTIGSIARVTPFSDHGRRTVTLSTPNGEIDVVQFVRGISAEGLDLASTTHLWRTGLDVSAVPPERLAAMIATDIDVKNPDDRLAVVRFYTEAGLLGRAGAELDAVRRDFPELAAAADAAAEGLRGAVGASLLSDLLVRRAAGQHELVRRALIGFPEEQVPPAIARRVNDLRAEYDEIERRIALARVRFDMLHGELSSEEQDRFRPYRSEIAESINPDTLDRLDPFLQFAADDSLPAADRLALAYSGWAAGPGGADTDPRRAAGLWEARRMLREALATTDGLRAGALRDRLASLEEVDAIGVRSVVSRLRPWVETSMPAPHPSGLIGPFPLTCDERFGSARLPTGTPRYEAVLPPGYHPDRMYPTLVVLGPYATGAGGGASFWGAKRVGDAVVPGPATTRGMVVLSLDLEATTGRPPNSRGGHPYGDEQLRAVTSVVEDARRRFALDPDRCYLAGHWDGGDAAIDVGLARPDLFAAVAAVGGRTKKFAAALERNAAACPLYIVGGQLDPFGPVRRGDDAERLRDLMKDGHDVTYVEYFGRGREFYAEETPRILEWFERHSRTPFPKTIDARVLRPSAARKWWIEAGRLPSSVLEAGRNPGPGRVNTVSIDAEARDGNLVVVRCGAKPVDVWLSPELIDYDAKVDLRVNGRRAHRDFLRPEVGPLLDDLRNRADRTMTFTSKLSS</sequence>
<feature type="signal peptide" evidence="3">
    <location>
        <begin position="1"/>
        <end position="23"/>
    </location>
</feature>
<accession>A0ABX1VBX3</accession>
<evidence type="ECO:0000256" key="1">
    <source>
        <dbReference type="ARBA" id="ARBA00022729"/>
    </source>
</evidence>
<comment type="caution">
    <text evidence="4">The sequence shown here is derived from an EMBL/GenBank/DDBJ whole genome shotgun (WGS) entry which is preliminary data.</text>
</comment>
<dbReference type="InterPro" id="IPR050955">
    <property type="entry name" value="Plant_Biomass_Hydrol_Est"/>
</dbReference>
<dbReference type="Proteomes" id="UP000609651">
    <property type="component" value="Unassembled WGS sequence"/>
</dbReference>
<evidence type="ECO:0000313" key="4">
    <source>
        <dbReference type="EMBL" id="NNJ25559.1"/>
    </source>
</evidence>
<evidence type="ECO:0008006" key="6">
    <source>
        <dbReference type="Google" id="ProtNLM"/>
    </source>
</evidence>
<dbReference type="InterPro" id="IPR029058">
    <property type="entry name" value="AB_hydrolase_fold"/>
</dbReference>
<dbReference type="Gene3D" id="3.40.50.1820">
    <property type="entry name" value="alpha/beta hydrolase"/>
    <property type="match status" value="1"/>
</dbReference>
<gene>
    <name evidence="4" type="ORF">LzC2_16310</name>
</gene>
<dbReference type="PANTHER" id="PTHR43037">
    <property type="entry name" value="UNNAMED PRODUCT-RELATED"/>
    <property type="match status" value="1"/>
</dbReference>
<name>A0ABX1VBX3_9PLAN</name>
<keyword evidence="2" id="KW-0378">Hydrolase</keyword>
<dbReference type="RefSeq" id="WP_171185707.1">
    <property type="nucleotide sequence ID" value="NZ_WTPX01000041.1"/>
</dbReference>
<feature type="chain" id="PRO_5045500487" description="Alpha/beta hydrolase family protein" evidence="3">
    <location>
        <begin position="24"/>
        <end position="795"/>
    </location>
</feature>
<reference evidence="4 5" key="1">
    <citation type="journal article" date="2020" name="Syst. Appl. Microbiol.">
        <title>Alienimonas chondri sp. nov., a novel planctomycete isolated from the biofilm of the red alga Chondrus crispus.</title>
        <authorList>
            <person name="Vitorino I."/>
            <person name="Albuquerque L."/>
            <person name="Wiegand S."/>
            <person name="Kallscheuer N."/>
            <person name="da Costa M.S."/>
            <person name="Lobo-da-Cunha A."/>
            <person name="Jogler C."/>
            <person name="Lage O.M."/>
        </authorList>
    </citation>
    <scope>NUCLEOTIDE SEQUENCE [LARGE SCALE GENOMIC DNA]</scope>
    <source>
        <strain evidence="4 5">LzC2</strain>
    </source>
</reference>
<protein>
    <recommendedName>
        <fullName evidence="6">Alpha/beta hydrolase family protein</fullName>
    </recommendedName>
</protein>
<dbReference type="EMBL" id="WTPX01000041">
    <property type="protein sequence ID" value="NNJ25559.1"/>
    <property type="molecule type" value="Genomic_DNA"/>
</dbReference>
<evidence type="ECO:0000313" key="5">
    <source>
        <dbReference type="Proteomes" id="UP000609651"/>
    </source>
</evidence>
<dbReference type="SUPFAM" id="SSF53474">
    <property type="entry name" value="alpha/beta-Hydrolases"/>
    <property type="match status" value="1"/>
</dbReference>
<proteinExistence type="predicted"/>
<keyword evidence="1 3" id="KW-0732">Signal</keyword>
<evidence type="ECO:0000256" key="3">
    <source>
        <dbReference type="SAM" id="SignalP"/>
    </source>
</evidence>